<feature type="signal peptide" evidence="2">
    <location>
        <begin position="1"/>
        <end position="19"/>
    </location>
</feature>
<dbReference type="Proteomes" id="UP000183760">
    <property type="component" value="Unassembled WGS sequence"/>
</dbReference>
<comment type="caution">
    <text evidence="4">The sequence shown here is derived from an EMBL/GenBank/DDBJ whole genome shotgun (WGS) entry which is preliminary data.</text>
</comment>
<dbReference type="EMBL" id="BJXR01000062">
    <property type="protein sequence ID" value="GEN12420.1"/>
    <property type="molecule type" value="Genomic_DNA"/>
</dbReference>
<dbReference type="InterPro" id="IPR008979">
    <property type="entry name" value="Galactose-bd-like_sf"/>
</dbReference>
<name>A0A511TE27_MYXFU</name>
<dbReference type="SUPFAM" id="SSF101908">
    <property type="entry name" value="Putative isomerase YbhE"/>
    <property type="match status" value="1"/>
</dbReference>
<dbReference type="Proteomes" id="UP000321514">
    <property type="component" value="Unassembled WGS sequence"/>
</dbReference>
<dbReference type="InterPro" id="IPR013783">
    <property type="entry name" value="Ig-like_fold"/>
</dbReference>
<feature type="region of interest" description="Disordered" evidence="1">
    <location>
        <begin position="25"/>
        <end position="64"/>
    </location>
</feature>
<feature type="compositionally biased region" description="Low complexity" evidence="1">
    <location>
        <begin position="49"/>
        <end position="58"/>
    </location>
</feature>
<dbReference type="Gene3D" id="2.120.10.80">
    <property type="entry name" value="Kelch-type beta propeller"/>
    <property type="match status" value="1"/>
</dbReference>
<evidence type="ECO:0000313" key="7">
    <source>
        <dbReference type="Proteomes" id="UP000321514"/>
    </source>
</evidence>
<gene>
    <name evidence="4" type="ORF">MFU01_74570</name>
    <name evidence="5" type="ORF">SAMN05443572_103105</name>
</gene>
<dbReference type="InterPro" id="IPR036116">
    <property type="entry name" value="FN3_sf"/>
</dbReference>
<dbReference type="InterPro" id="IPR003961">
    <property type="entry name" value="FN3_dom"/>
</dbReference>
<dbReference type="CDD" id="cd00063">
    <property type="entry name" value="FN3"/>
    <property type="match status" value="1"/>
</dbReference>
<dbReference type="SUPFAM" id="SSF49785">
    <property type="entry name" value="Galactose-binding domain-like"/>
    <property type="match status" value="1"/>
</dbReference>
<evidence type="ECO:0000313" key="4">
    <source>
        <dbReference type="EMBL" id="GEN12420.1"/>
    </source>
</evidence>
<feature type="compositionally biased region" description="Low complexity" evidence="1">
    <location>
        <begin position="25"/>
        <end position="42"/>
    </location>
</feature>
<dbReference type="InterPro" id="IPR011043">
    <property type="entry name" value="Gal_Oxase/kelch_b-propeller"/>
</dbReference>
<dbReference type="SMART" id="SM00060">
    <property type="entry name" value="FN3"/>
    <property type="match status" value="1"/>
</dbReference>
<accession>A0A511TE27</accession>
<evidence type="ECO:0000256" key="2">
    <source>
        <dbReference type="SAM" id="SignalP"/>
    </source>
</evidence>
<sequence length="835" mass="88119">MPPPLLVRILVLGVLMLGAAGCSGGTTSSDDGGAGTEADAGTDAGGDAGTDAGPDVDASACATSRTRPAAPAQLVAASVSAFEVSLTWAPSTTTSVNRYRVLLGAGRVGQVEQPSFAHRPVVPGETYTYTVTALTDEGGESLPSNPVTVTIPSAPPDALSGLAPGHWYEFPNSKLRAVALSPAMHPWLGWGEGISGIMNDWSSGALDTQRDRLYITGGGHNGYYGNEVYGFDLRTGAWVRLTNPDPVSPGAECPDRALGVNCAIHTYDGLEYLPPPFDRFLALGWDGWPQTALNLDTQRWENHPELPQLGTRTGANSAYDPNTGVLWYHSGAEAVSVWNPATGAWTIRSEANQLGYYKNAVVDPRRKLYVEVGQGSTDTWSIDALGKFVPKRTRLATTGAREIEAVGNPGVDYDPVTDQIVAWSGGGDIYTLNLDTRVWTKHAALGTVVPGPANMNGTFGRFRYVPNLNVFVVVNTVDTQVFVYRLDARPARLPRRIDVTGPDTKVETNSTGKLGVTAVFQDGTSVVPTSGITFSSLDPEVATVDEDGTFRAINPGRARLQVSYTDPLTRRGLVGSRVLEVVPMTGDVVLDALKIQPSSTLKVARGGAARLKAVGSYHRGADHFTRDVTCEATWSSDGASIATVANGTVRGMSEGTTMLHAKVGTVDAQATLEVIPRATQALIPLNFQPPGPRQVTGWEVADDSAFNAARGWGWQDASGLQTRGDRRGTQDPRLASFVLTPQTGARFRLLVPDGRYHVAASVGDNNFGVGLASVEFAGAGIVYGVGTGNTAGASIVEATGGTGLVFDVVGPINWLAVMPVNGMDFNQVLAAARTW</sequence>
<reference evidence="5 6" key="1">
    <citation type="submission" date="2016-10" db="EMBL/GenBank/DDBJ databases">
        <authorList>
            <person name="Varghese N."/>
            <person name="Submissions S."/>
        </authorList>
    </citation>
    <scope>NUCLEOTIDE SEQUENCE [LARGE SCALE GENOMIC DNA]</scope>
    <source>
        <strain evidence="5 6">DSM 16525</strain>
    </source>
</reference>
<keyword evidence="6" id="KW-1185">Reference proteome</keyword>
<evidence type="ECO:0000259" key="3">
    <source>
        <dbReference type="PROSITE" id="PS50853"/>
    </source>
</evidence>
<dbReference type="Gene3D" id="2.60.40.10">
    <property type="entry name" value="Immunoglobulins"/>
    <property type="match status" value="1"/>
</dbReference>
<evidence type="ECO:0000313" key="5">
    <source>
        <dbReference type="EMBL" id="SET76088.1"/>
    </source>
</evidence>
<evidence type="ECO:0000313" key="6">
    <source>
        <dbReference type="Proteomes" id="UP000183760"/>
    </source>
</evidence>
<dbReference type="Gene3D" id="2.60.120.430">
    <property type="entry name" value="Galactose-binding lectin"/>
    <property type="match status" value="1"/>
</dbReference>
<evidence type="ECO:0000256" key="1">
    <source>
        <dbReference type="SAM" id="MobiDB-lite"/>
    </source>
</evidence>
<protein>
    <recommendedName>
        <fullName evidence="3">Fibronectin type-III domain-containing protein</fullName>
    </recommendedName>
</protein>
<feature type="domain" description="Fibronectin type-III" evidence="3">
    <location>
        <begin position="70"/>
        <end position="154"/>
    </location>
</feature>
<organism evidence="4 7">
    <name type="scientific">Myxococcus fulvus</name>
    <dbReference type="NCBI Taxonomy" id="33"/>
    <lineage>
        <taxon>Bacteria</taxon>
        <taxon>Pseudomonadati</taxon>
        <taxon>Myxococcota</taxon>
        <taxon>Myxococcia</taxon>
        <taxon>Myxococcales</taxon>
        <taxon>Cystobacterineae</taxon>
        <taxon>Myxococcaceae</taxon>
        <taxon>Myxococcus</taxon>
    </lineage>
</organism>
<dbReference type="PROSITE" id="PS50853">
    <property type="entry name" value="FN3"/>
    <property type="match status" value="1"/>
</dbReference>
<dbReference type="Gene3D" id="2.60.40.1080">
    <property type="match status" value="2"/>
</dbReference>
<dbReference type="InterPro" id="IPR003343">
    <property type="entry name" value="Big_2"/>
</dbReference>
<feature type="chain" id="PRO_5022916439" description="Fibronectin type-III domain-containing protein" evidence="2">
    <location>
        <begin position="20"/>
        <end position="835"/>
    </location>
</feature>
<dbReference type="RefSeq" id="WP_143097070.1">
    <property type="nucleotide sequence ID" value="NZ_BJXR01000062.1"/>
</dbReference>
<dbReference type="InterPro" id="IPR015915">
    <property type="entry name" value="Kelch-typ_b-propeller"/>
</dbReference>
<reference evidence="4 7" key="2">
    <citation type="submission" date="2019-07" db="EMBL/GenBank/DDBJ databases">
        <title>Whole genome shotgun sequence of Myxococcus fulvus NBRC 100333.</title>
        <authorList>
            <person name="Hosoyama A."/>
            <person name="Uohara A."/>
            <person name="Ohji S."/>
            <person name="Ichikawa N."/>
        </authorList>
    </citation>
    <scope>NUCLEOTIDE SEQUENCE [LARGE SCALE GENOMIC DNA]</scope>
    <source>
        <strain evidence="4 7">NBRC 100333</strain>
    </source>
</reference>
<dbReference type="SUPFAM" id="SSF49265">
    <property type="entry name" value="Fibronectin type III"/>
    <property type="match status" value="1"/>
</dbReference>
<dbReference type="SUPFAM" id="SSF50965">
    <property type="entry name" value="Galactose oxidase, central domain"/>
    <property type="match status" value="1"/>
</dbReference>
<proteinExistence type="predicted"/>
<dbReference type="OrthoDB" id="9815836at2"/>
<dbReference type="AlphaFoldDB" id="A0A511TE27"/>
<keyword evidence="2" id="KW-0732">Signal</keyword>
<dbReference type="SMART" id="SM00635">
    <property type="entry name" value="BID_2"/>
    <property type="match status" value="2"/>
</dbReference>
<dbReference type="EMBL" id="FOIB01000003">
    <property type="protein sequence ID" value="SET76088.1"/>
    <property type="molecule type" value="Genomic_DNA"/>
</dbReference>